<keyword evidence="4" id="KW-0472">Membrane</keyword>
<dbReference type="OrthoDB" id="9804290at2"/>
<evidence type="ECO:0000313" key="7">
    <source>
        <dbReference type="Proteomes" id="UP000182517"/>
    </source>
</evidence>
<dbReference type="PANTHER" id="PTHR30231:SF41">
    <property type="entry name" value="DNA POLYMERASE III SUBUNIT EPSILON"/>
    <property type="match status" value="1"/>
</dbReference>
<dbReference type="Proteomes" id="UP000182517">
    <property type="component" value="Chromosome"/>
</dbReference>
<dbReference type="SMART" id="SM00479">
    <property type="entry name" value="EXOIII"/>
    <property type="match status" value="1"/>
</dbReference>
<dbReference type="KEGG" id="pef:A7E78_11575"/>
<feature type="transmembrane region" description="Helical" evidence="4">
    <location>
        <begin position="51"/>
        <end position="75"/>
    </location>
</feature>
<dbReference type="GO" id="GO:0003677">
    <property type="term" value="F:DNA binding"/>
    <property type="evidence" value="ECO:0007669"/>
    <property type="project" value="InterPro"/>
</dbReference>
<dbReference type="InterPro" id="IPR003660">
    <property type="entry name" value="HAMP_dom"/>
</dbReference>
<name>A0A1L3GR63_9BACT</name>
<dbReference type="NCBIfam" id="TIGR00573">
    <property type="entry name" value="dnaq"/>
    <property type="match status" value="1"/>
</dbReference>
<feature type="coiled-coil region" evidence="3">
    <location>
        <begin position="112"/>
        <end position="150"/>
    </location>
</feature>
<feature type="domain" description="HAMP" evidence="5">
    <location>
        <begin position="72"/>
        <end position="124"/>
    </location>
</feature>
<dbReference type="PROSITE" id="PS50885">
    <property type="entry name" value="HAMP"/>
    <property type="match status" value="1"/>
</dbReference>
<keyword evidence="4" id="KW-1133">Transmembrane helix</keyword>
<dbReference type="GO" id="GO:0016020">
    <property type="term" value="C:membrane"/>
    <property type="evidence" value="ECO:0007669"/>
    <property type="project" value="InterPro"/>
</dbReference>
<keyword evidence="4" id="KW-0812">Transmembrane</keyword>
<evidence type="ECO:0000259" key="5">
    <source>
        <dbReference type="PROSITE" id="PS50885"/>
    </source>
</evidence>
<dbReference type="SUPFAM" id="SSF55785">
    <property type="entry name" value="PYP-like sensor domain (PAS domain)"/>
    <property type="match status" value="1"/>
</dbReference>
<dbReference type="Gene3D" id="3.30.450.20">
    <property type="entry name" value="PAS domain"/>
    <property type="match status" value="1"/>
</dbReference>
<dbReference type="GO" id="GO:0005829">
    <property type="term" value="C:cytosol"/>
    <property type="evidence" value="ECO:0007669"/>
    <property type="project" value="TreeGrafter"/>
</dbReference>
<dbReference type="InterPro" id="IPR013520">
    <property type="entry name" value="Ribonucl_H"/>
</dbReference>
<dbReference type="GO" id="GO:0003887">
    <property type="term" value="F:DNA-directed DNA polymerase activity"/>
    <property type="evidence" value="ECO:0007669"/>
    <property type="project" value="InterPro"/>
</dbReference>
<dbReference type="GO" id="GO:0008408">
    <property type="term" value="F:3'-5' exonuclease activity"/>
    <property type="evidence" value="ECO:0007669"/>
    <property type="project" value="TreeGrafter"/>
</dbReference>
<dbReference type="SUPFAM" id="SSF53098">
    <property type="entry name" value="Ribonuclease H-like"/>
    <property type="match status" value="1"/>
</dbReference>
<organism evidence="6 7">
    <name type="scientific">Syntrophotalea acetylenivorans</name>
    <dbReference type="NCBI Taxonomy" id="1842532"/>
    <lineage>
        <taxon>Bacteria</taxon>
        <taxon>Pseudomonadati</taxon>
        <taxon>Thermodesulfobacteriota</taxon>
        <taxon>Desulfuromonadia</taxon>
        <taxon>Desulfuromonadales</taxon>
        <taxon>Syntrophotaleaceae</taxon>
        <taxon>Syntrophotalea</taxon>
    </lineage>
</organism>
<accession>A0A1L3GR63</accession>
<dbReference type="RefSeq" id="WP_072284461.1">
    <property type="nucleotide sequence ID" value="NZ_CP015519.1"/>
</dbReference>
<dbReference type="Gene3D" id="3.30.420.10">
    <property type="entry name" value="Ribonuclease H-like superfamily/Ribonuclease H"/>
    <property type="match status" value="1"/>
</dbReference>
<dbReference type="EMBL" id="CP015519">
    <property type="protein sequence ID" value="APG28432.1"/>
    <property type="molecule type" value="Genomic_DNA"/>
</dbReference>
<dbReference type="PANTHER" id="PTHR30231">
    <property type="entry name" value="DNA POLYMERASE III SUBUNIT EPSILON"/>
    <property type="match status" value="1"/>
</dbReference>
<dbReference type="GO" id="GO:0007165">
    <property type="term" value="P:signal transduction"/>
    <property type="evidence" value="ECO:0007669"/>
    <property type="project" value="InterPro"/>
</dbReference>
<evidence type="ECO:0000313" key="6">
    <source>
        <dbReference type="EMBL" id="APG28432.1"/>
    </source>
</evidence>
<dbReference type="AlphaFoldDB" id="A0A1L3GR63"/>
<evidence type="ECO:0000256" key="1">
    <source>
        <dbReference type="ARBA" id="ARBA00025483"/>
    </source>
</evidence>
<reference evidence="6 7" key="1">
    <citation type="journal article" date="2017" name="Genome Announc.">
        <title>Complete Genome Sequences of Two Acetylene-Fermenting Pelobacter acetylenicus Strains.</title>
        <authorList>
            <person name="Sutton J.M."/>
            <person name="Baesman S.M."/>
            <person name="Fierst J.L."/>
            <person name="Poret-Peterson A.T."/>
            <person name="Oremland R.S."/>
            <person name="Dunlap D.S."/>
            <person name="Akob D.M."/>
        </authorList>
    </citation>
    <scope>NUCLEOTIDE SEQUENCE [LARGE SCALE GENOMIC DNA]</scope>
    <source>
        <strain evidence="6 7">SFB93</strain>
    </source>
</reference>
<evidence type="ECO:0000256" key="2">
    <source>
        <dbReference type="ARBA" id="ARBA00026073"/>
    </source>
</evidence>
<protein>
    <recommendedName>
        <fullName evidence="5">HAMP domain-containing protein</fullName>
    </recommendedName>
</protein>
<dbReference type="InterPro" id="IPR000014">
    <property type="entry name" value="PAS"/>
</dbReference>
<dbReference type="InterPro" id="IPR035965">
    <property type="entry name" value="PAS-like_dom_sf"/>
</dbReference>
<dbReference type="InterPro" id="IPR012337">
    <property type="entry name" value="RNaseH-like_sf"/>
</dbReference>
<evidence type="ECO:0000256" key="4">
    <source>
        <dbReference type="SAM" id="Phobius"/>
    </source>
</evidence>
<dbReference type="STRING" id="1842532.A7E78_11575"/>
<dbReference type="InterPro" id="IPR036397">
    <property type="entry name" value="RNaseH_sf"/>
</dbReference>
<dbReference type="SMART" id="SM00091">
    <property type="entry name" value="PAS"/>
    <property type="match status" value="1"/>
</dbReference>
<dbReference type="CDD" id="cd00130">
    <property type="entry name" value="PAS"/>
    <property type="match status" value="1"/>
</dbReference>
<dbReference type="FunFam" id="3.30.420.10:FF:000045">
    <property type="entry name" value="3'-5' exonuclease DinG"/>
    <property type="match status" value="1"/>
</dbReference>
<gene>
    <name evidence="6" type="ORF">A7E78_11575</name>
</gene>
<sequence>MRPTVKYWVFLLIILFAVFGVILGSLAAAWHQITLAEQDFIARIAHRLIPFPLIGATFLFLIIGGLVSLLFYFYVVPILRLGEETKLISAVNPSHRIKPKGAPELVNLAGIINESADAFETLQAEVKEKINQARSDLQHERNLLAALMSDLPTGVLACNVSGQILLYNQAAQKLLQKPRKLIGLGRSLFSVLERGPIVHAIDMLHEATNRGQKSPTSNFVMTVGESHVLRIHMAPVFKNGDSEKSVSGFVLAMEDLSQQMQNGLEREQIFYGLTAALHSPLEQLSQALETLAQSPTLQETEHQASLQSIDRAIGSLTEKLQQAEQSYKQQVVDIGHRENILGEHLLNIIEHHLRHFSGISVTHCADKDLWLQVDSYAMVQCLAQLVNALLHAENFAALTIELHRTSADRAMFEIAWPGCTVSKEELDGWQNRPLIRDAQDRLVSFGDLIQRIGGIFDLTQNKDQQINQLRILLPIAETDEHFSESSVGEYCPIHYEFGLLHQVCKDDICQQSLAQLTYAVFDTETTGLKPSQGDEIIQIGAVRIVNGRILYEETLDQLIDPRRPVPEESIEIHGIAPELLLGQPTIDQALPQLHQFTEGSVLVAHNAAFDMKFLKLKEQSSGVHFNQPVLDTLLLSWVVHPNQQSHQLEEVARRLGVPIVGRHTALGDAMVTAEVLCKLIPLLAAKGVHTLEQAMEASMKAPFAHLDIY</sequence>
<keyword evidence="7" id="KW-1185">Reference proteome</keyword>
<dbReference type="Pfam" id="PF00929">
    <property type="entry name" value="RNase_T"/>
    <property type="match status" value="1"/>
</dbReference>
<proteinExistence type="predicted"/>
<comment type="subunit">
    <text evidence="2">DNA polymerase III contains a core (composed of alpha, epsilon and theta chains) that associates with a tau subunit. This core dimerizes to form the POLIII' complex. PolIII' associates with the gamma complex (composed of gamma, delta, delta', psi and chi chains) and with the beta chain to form the complete DNA polymerase III complex.</text>
</comment>
<keyword evidence="3" id="KW-0175">Coiled coil</keyword>
<comment type="function">
    <text evidence="1">DNA polymerase III is a complex, multichain enzyme responsible for most of the replicative synthesis in bacteria. The epsilon subunit contain the editing function and is a proofreading 3'-5' exonuclease.</text>
</comment>
<feature type="transmembrane region" description="Helical" evidence="4">
    <location>
        <begin position="6"/>
        <end position="30"/>
    </location>
</feature>
<dbReference type="CDD" id="cd06127">
    <property type="entry name" value="DEDDh"/>
    <property type="match status" value="1"/>
</dbReference>
<evidence type="ECO:0000256" key="3">
    <source>
        <dbReference type="SAM" id="Coils"/>
    </source>
</evidence>
<dbReference type="GO" id="GO:0045004">
    <property type="term" value="P:DNA replication proofreading"/>
    <property type="evidence" value="ECO:0007669"/>
    <property type="project" value="TreeGrafter"/>
</dbReference>
<dbReference type="InterPro" id="IPR006054">
    <property type="entry name" value="DnaQ"/>
</dbReference>